<protein>
    <submittedName>
        <fullName evidence="1">Uncharacterized protein</fullName>
    </submittedName>
</protein>
<dbReference type="GeneID" id="20526311"/>
<evidence type="ECO:0000313" key="1">
    <source>
        <dbReference type="EMBL" id="KCV72184.1"/>
    </source>
</evidence>
<reference evidence="1" key="1">
    <citation type="submission" date="2013-04" db="EMBL/GenBank/DDBJ databases">
        <title>The Genome Sequence of Fonticula alba ATCC 38817.</title>
        <authorList>
            <consortium name="The Broad Institute Genomics Platform"/>
            <person name="Russ C."/>
            <person name="Cuomo C."/>
            <person name="Burger G."/>
            <person name="Gray M.W."/>
            <person name="Holland P.W.H."/>
            <person name="King N."/>
            <person name="Lang F.B.F."/>
            <person name="Roger A.J."/>
            <person name="Ruiz-Trillo I."/>
            <person name="Brown M."/>
            <person name="Walker B."/>
            <person name="Young S."/>
            <person name="Zeng Q."/>
            <person name="Gargeya S."/>
            <person name="Fitzgerald M."/>
            <person name="Haas B."/>
            <person name="Abouelleil A."/>
            <person name="Allen A.W."/>
            <person name="Alvarado L."/>
            <person name="Arachchi H.M."/>
            <person name="Berlin A.M."/>
            <person name="Chapman S.B."/>
            <person name="Gainer-Dewar J."/>
            <person name="Goldberg J."/>
            <person name="Griggs A."/>
            <person name="Gujja S."/>
            <person name="Hansen M."/>
            <person name="Howarth C."/>
            <person name="Imamovic A."/>
            <person name="Ireland A."/>
            <person name="Larimer J."/>
            <person name="McCowan C."/>
            <person name="Murphy C."/>
            <person name="Pearson M."/>
            <person name="Poon T.W."/>
            <person name="Priest M."/>
            <person name="Roberts A."/>
            <person name="Saif S."/>
            <person name="Shea T."/>
            <person name="Sisk P."/>
            <person name="Sykes S."/>
            <person name="Wortman J."/>
            <person name="Nusbaum C."/>
            <person name="Birren B."/>
        </authorList>
    </citation>
    <scope>NUCLEOTIDE SEQUENCE [LARGE SCALE GENOMIC DNA]</scope>
    <source>
        <strain evidence="1">ATCC 38817</strain>
    </source>
</reference>
<organism evidence="1">
    <name type="scientific">Fonticula alba</name>
    <name type="common">Slime mold</name>
    <dbReference type="NCBI Taxonomy" id="691883"/>
    <lineage>
        <taxon>Eukaryota</taxon>
        <taxon>Rotosphaerida</taxon>
        <taxon>Fonticulaceae</taxon>
        <taxon>Fonticula</taxon>
    </lineage>
</organism>
<accession>A0A058ZCS5</accession>
<dbReference type="AlphaFoldDB" id="A0A058ZCS5"/>
<proteinExistence type="predicted"/>
<keyword evidence="2" id="KW-1185">Reference proteome</keyword>
<gene>
    <name evidence="1" type="ORF">H696_01586</name>
</gene>
<evidence type="ECO:0000313" key="2">
    <source>
        <dbReference type="Proteomes" id="UP000030693"/>
    </source>
</evidence>
<name>A0A058ZCS5_FONAL</name>
<sequence>MSTDTATPILGPSLAGLLAADDATAPKPISLPAGLLGHDGSLDVALSFAAYVVEGRPLLAVKVGPARRAARYDRAFGALSRNVPEAGLAPGLAGPLAPVRGWPDFELFFPTPCSFGLAPWEFILRREEVDSFRLGGPSTASVVQHQHQTLVEFLLQAGVLAVVRTVQLAEPLAGPDAPTGADAQELAIAEVTEASGLRPAVVHFWRSHFARSSAAEMRERALFAAADA</sequence>
<dbReference type="EMBL" id="KB932202">
    <property type="protein sequence ID" value="KCV72184.1"/>
    <property type="molecule type" value="Genomic_DNA"/>
</dbReference>
<dbReference type="RefSeq" id="XP_009493762.1">
    <property type="nucleotide sequence ID" value="XM_009495487.1"/>
</dbReference>
<dbReference type="Proteomes" id="UP000030693">
    <property type="component" value="Unassembled WGS sequence"/>
</dbReference>